<accession>A0ACC1QKK4</accession>
<proteinExistence type="predicted"/>
<protein>
    <submittedName>
        <fullName evidence="1">Uncharacterized protein</fullName>
    </submittedName>
</protein>
<dbReference type="EMBL" id="JANAKD010001479">
    <property type="protein sequence ID" value="KAJ3479030.1"/>
    <property type="molecule type" value="Genomic_DNA"/>
</dbReference>
<sequence length="310" mass="33149">MPTNVLITGASGYLGSSFIDAIDHETLPTACTVYASVRNAASAKAVTDAGLVPWVADLRDPDAIAREVVDKEISVVFWLIDVLSVDSQTSFLKALAEVKRKTGNEVHFLQAIETNNVVIEQGEALGVRTYIFVPCIVYGEHQGFGNKISIQNVAIVNAAKAAGNVYKVDTDRPTWPVCHVTDNARLYVAILTKILAGDLATLGHGKQGYYLAAAGSLVWEDLYAAMAAALVRHGAIASAEVPLADDAALEKMAQGLGGGPKEFVRVQLGGRCTFTAEHGARIGWRPRYAPEHIIESADAEVKRILEHGGK</sequence>
<dbReference type="Proteomes" id="UP001148737">
    <property type="component" value="Unassembled WGS sequence"/>
</dbReference>
<keyword evidence="2" id="KW-1185">Reference proteome</keyword>
<comment type="caution">
    <text evidence="1">The sequence shown here is derived from an EMBL/GenBank/DDBJ whole genome shotgun (WGS) entry which is preliminary data.</text>
</comment>
<organism evidence="1 2">
    <name type="scientific">Lecanicillium saksenae</name>
    <dbReference type="NCBI Taxonomy" id="468837"/>
    <lineage>
        <taxon>Eukaryota</taxon>
        <taxon>Fungi</taxon>
        <taxon>Dikarya</taxon>
        <taxon>Ascomycota</taxon>
        <taxon>Pezizomycotina</taxon>
        <taxon>Sordariomycetes</taxon>
        <taxon>Hypocreomycetidae</taxon>
        <taxon>Hypocreales</taxon>
        <taxon>Cordycipitaceae</taxon>
        <taxon>Lecanicillium</taxon>
    </lineage>
</organism>
<evidence type="ECO:0000313" key="2">
    <source>
        <dbReference type="Proteomes" id="UP001148737"/>
    </source>
</evidence>
<evidence type="ECO:0000313" key="1">
    <source>
        <dbReference type="EMBL" id="KAJ3479030.1"/>
    </source>
</evidence>
<reference evidence="1" key="1">
    <citation type="submission" date="2022-07" db="EMBL/GenBank/DDBJ databases">
        <title>Genome Sequence of Lecanicillium saksenae.</title>
        <authorList>
            <person name="Buettner E."/>
        </authorList>
    </citation>
    <scope>NUCLEOTIDE SEQUENCE</scope>
    <source>
        <strain evidence="1">VT-O1</strain>
    </source>
</reference>
<gene>
    <name evidence="1" type="ORF">NLG97_g8422</name>
</gene>
<name>A0ACC1QKK4_9HYPO</name>